<protein>
    <recommendedName>
        <fullName evidence="3">Auto-transporter adhesin head GIN domain-containing protein</fullName>
    </recommendedName>
</protein>
<sequence>MATEVLNVTFDGVNAVPRLPGSTSVSWYDAGGRQTIDRYSVFVEAPDDLDATLNFTGSNWRIRTLQVAGDDHITRFVDLDNGAGREIEYLNLGYNSEVDLTSTKVRYMSGWDGQLHDITLGPQNDWIRWINLGADVNKLDTSVGWIGGIDVYRGRAEITVRGEAGTINLTGSDDLLVVNGGHVKSATLGNGDGTVIVRNGGRITSLEDFGGTGDVRVLNNSRLDSFRGGEGDVNIALKGTGRAESIRVYNGDFTFSSENGVVQSIYTSGGSSDLTVGSGGANKAFRGNPESLGIPLRGRL</sequence>
<accession>A0ABT7FCY6</accession>
<dbReference type="RefSeq" id="WP_284484916.1">
    <property type="nucleotide sequence ID" value="NZ_JASNJE010000006.1"/>
</dbReference>
<organism evidence="1 2">
    <name type="scientific">Sedimentitalea xiamensis</name>
    <dbReference type="NCBI Taxonomy" id="3050037"/>
    <lineage>
        <taxon>Bacteria</taxon>
        <taxon>Pseudomonadati</taxon>
        <taxon>Pseudomonadota</taxon>
        <taxon>Alphaproteobacteria</taxon>
        <taxon>Rhodobacterales</taxon>
        <taxon>Paracoccaceae</taxon>
        <taxon>Sedimentitalea</taxon>
    </lineage>
</organism>
<evidence type="ECO:0000313" key="1">
    <source>
        <dbReference type="EMBL" id="MDK3072977.1"/>
    </source>
</evidence>
<keyword evidence="2" id="KW-1185">Reference proteome</keyword>
<comment type="caution">
    <text evidence="1">The sequence shown here is derived from an EMBL/GenBank/DDBJ whole genome shotgun (WGS) entry which is preliminary data.</text>
</comment>
<evidence type="ECO:0008006" key="3">
    <source>
        <dbReference type="Google" id="ProtNLM"/>
    </source>
</evidence>
<name>A0ABT7FCY6_9RHOB</name>
<proteinExistence type="predicted"/>
<dbReference type="EMBL" id="JASNJE010000006">
    <property type="protein sequence ID" value="MDK3072977.1"/>
    <property type="molecule type" value="Genomic_DNA"/>
</dbReference>
<dbReference type="Proteomes" id="UP001227126">
    <property type="component" value="Unassembled WGS sequence"/>
</dbReference>
<gene>
    <name evidence="1" type="ORF">QO034_07640</name>
</gene>
<evidence type="ECO:0000313" key="2">
    <source>
        <dbReference type="Proteomes" id="UP001227126"/>
    </source>
</evidence>
<reference evidence="1 2" key="1">
    <citation type="submission" date="2023-05" db="EMBL/GenBank/DDBJ databases">
        <title>Sedimentitalea sp. nov. JM2-8.</title>
        <authorList>
            <person name="Huang J."/>
        </authorList>
    </citation>
    <scope>NUCLEOTIDE SEQUENCE [LARGE SCALE GENOMIC DNA]</scope>
    <source>
        <strain evidence="1 2">JM2-8</strain>
    </source>
</reference>